<keyword evidence="4 7" id="KW-0812">Transmembrane</keyword>
<organism evidence="9 10">
    <name type="scientific">Persicitalea jodogahamensis</name>
    <dbReference type="NCBI Taxonomy" id="402147"/>
    <lineage>
        <taxon>Bacteria</taxon>
        <taxon>Pseudomonadati</taxon>
        <taxon>Bacteroidota</taxon>
        <taxon>Cytophagia</taxon>
        <taxon>Cytophagales</taxon>
        <taxon>Spirosomataceae</taxon>
        <taxon>Persicitalea</taxon>
    </lineage>
</organism>
<keyword evidence="10" id="KW-1185">Reference proteome</keyword>
<evidence type="ECO:0000256" key="4">
    <source>
        <dbReference type="ARBA" id="ARBA00022692"/>
    </source>
</evidence>
<proteinExistence type="inferred from homology"/>
<keyword evidence="2 7" id="KW-0813">Transport</keyword>
<keyword evidence="6 7" id="KW-0998">Cell outer membrane</keyword>
<evidence type="ECO:0000256" key="3">
    <source>
        <dbReference type="ARBA" id="ARBA00022452"/>
    </source>
</evidence>
<evidence type="ECO:0000313" key="9">
    <source>
        <dbReference type="EMBL" id="GHB86941.1"/>
    </source>
</evidence>
<evidence type="ECO:0000256" key="2">
    <source>
        <dbReference type="ARBA" id="ARBA00022448"/>
    </source>
</evidence>
<protein>
    <submittedName>
        <fullName evidence="9">SusC/RagA family TonB-linked outer membrane protein</fullName>
    </submittedName>
</protein>
<evidence type="ECO:0000259" key="8">
    <source>
        <dbReference type="Pfam" id="PF07715"/>
    </source>
</evidence>
<name>A0A8J3GBH1_9BACT</name>
<dbReference type="Gene3D" id="2.60.40.1120">
    <property type="entry name" value="Carboxypeptidase-like, regulatory domain"/>
    <property type="match status" value="1"/>
</dbReference>
<dbReference type="InterPro" id="IPR023997">
    <property type="entry name" value="TonB-dep_OMP_SusC/RagA_CS"/>
</dbReference>
<dbReference type="FunFam" id="2.60.40.1120:FF:000003">
    <property type="entry name" value="Outer membrane protein Omp121"/>
    <property type="match status" value="1"/>
</dbReference>
<gene>
    <name evidence="9" type="ORF">GCM10007390_48430</name>
</gene>
<feature type="domain" description="TonB-dependent receptor plug" evidence="8">
    <location>
        <begin position="99"/>
        <end position="205"/>
    </location>
</feature>
<dbReference type="Gene3D" id="2.40.170.20">
    <property type="entry name" value="TonB-dependent receptor, beta-barrel domain"/>
    <property type="match status" value="1"/>
</dbReference>
<accession>A0A8J3GBH1</accession>
<dbReference type="InterPro" id="IPR008969">
    <property type="entry name" value="CarboxyPept-like_regulatory"/>
</dbReference>
<dbReference type="InterPro" id="IPR039426">
    <property type="entry name" value="TonB-dep_rcpt-like"/>
</dbReference>
<evidence type="ECO:0000313" key="10">
    <source>
        <dbReference type="Proteomes" id="UP000598271"/>
    </source>
</evidence>
<dbReference type="PROSITE" id="PS52016">
    <property type="entry name" value="TONB_DEPENDENT_REC_3"/>
    <property type="match status" value="1"/>
</dbReference>
<dbReference type="InterPro" id="IPR012910">
    <property type="entry name" value="Plug_dom"/>
</dbReference>
<keyword evidence="5 7" id="KW-0472">Membrane</keyword>
<comment type="similarity">
    <text evidence="7">Belongs to the TonB-dependent receptor family.</text>
</comment>
<dbReference type="AlphaFoldDB" id="A0A8J3GBH1"/>
<dbReference type="SUPFAM" id="SSF56935">
    <property type="entry name" value="Porins"/>
    <property type="match status" value="1"/>
</dbReference>
<dbReference type="Pfam" id="PF13715">
    <property type="entry name" value="CarbopepD_reg_2"/>
    <property type="match status" value="1"/>
</dbReference>
<comment type="subcellular location">
    <subcellularLocation>
        <location evidence="1 7">Cell outer membrane</location>
        <topology evidence="1 7">Multi-pass membrane protein</topology>
    </subcellularLocation>
</comment>
<comment type="caution">
    <text evidence="9">The sequence shown here is derived from an EMBL/GenBank/DDBJ whole genome shotgun (WGS) entry which is preliminary data.</text>
</comment>
<dbReference type="NCBIfam" id="TIGR04057">
    <property type="entry name" value="SusC_RagA_signa"/>
    <property type="match status" value="1"/>
</dbReference>
<dbReference type="InterPro" id="IPR037066">
    <property type="entry name" value="Plug_dom_sf"/>
</dbReference>
<reference evidence="9 10" key="1">
    <citation type="journal article" date="2014" name="Int. J. Syst. Evol. Microbiol.">
        <title>Complete genome sequence of Corynebacterium casei LMG S-19264T (=DSM 44701T), isolated from a smear-ripened cheese.</title>
        <authorList>
            <consortium name="US DOE Joint Genome Institute (JGI-PGF)"/>
            <person name="Walter F."/>
            <person name="Albersmeier A."/>
            <person name="Kalinowski J."/>
            <person name="Ruckert C."/>
        </authorList>
    </citation>
    <scope>NUCLEOTIDE SEQUENCE [LARGE SCALE GENOMIC DNA]</scope>
    <source>
        <strain evidence="9 10">KCTC 12866</strain>
    </source>
</reference>
<dbReference type="InterPro" id="IPR036942">
    <property type="entry name" value="Beta-barrel_TonB_sf"/>
</dbReference>
<evidence type="ECO:0000256" key="7">
    <source>
        <dbReference type="PROSITE-ProRule" id="PRU01360"/>
    </source>
</evidence>
<dbReference type="Proteomes" id="UP000598271">
    <property type="component" value="Unassembled WGS sequence"/>
</dbReference>
<evidence type="ECO:0000256" key="5">
    <source>
        <dbReference type="ARBA" id="ARBA00023136"/>
    </source>
</evidence>
<evidence type="ECO:0000256" key="1">
    <source>
        <dbReference type="ARBA" id="ARBA00004571"/>
    </source>
</evidence>
<sequence>MAVPTAFAQNSVRGTVTAEGEPLPGVSVVVKGTTQGTTTDVEGKFTIAVAPNATLVFSYVGYQTKEIAVGNQTNLTVQLAPDNQVLNEVIVIGYGQQSRRDVTGSVSSVNEQVMKSVPRTNAATLLQGTAAGIRVQQSTGQPGATPRVVLRGGTSFGGGGEPLYVVDGVIVPSLYGINPSDIESMDVLKDAASLAIYGARAGNGVVLVTTKRGRQGRTQVTYTYRNATNYVRRNGLQYLSAEDYIRWNRIGLRNRFLLAQADNNTSEMNNTRNQLNGSWGFAANSSFTRSNGLYSTQNVTNANRNLIGDPMWNLLVDQNPFNPSQTDSLLYRATSQRELEDLILQRSSLQEHYVNFSGGNEQGNFALGLGGIQDVGILIGSDLKRFNMNFNGGLNVGKNLKITTNLAAYSTNGNPSYLAGNDGIIQRFAGIAPTVRLTDDITGEILPGVDGSTLGNPRYLNGKFIRTTQEQRFSGSVNLTYSLTDHLKVLATGSGFLRYRNAENFNKLYRNGTFGSVNSARASSFSNNRMEQYSYNGFLNYTRAFGKHGFDVLAGGEYFNNKAYDQSGSGIGSASDELPYLDNSIFIETRAGSGLDRWYRFASAIGRVNYNFDGRYLFNLNLRYDGTSQLTDPDNRYTLFPGISFGWNVHNEDFFRNSSVSDVVSTIKTRLSWGQNGTLESGDFGTVQQYYNLGLYNGIGAYGQTNLVNPRLNWEKTTTLNFGVDVGLLRNRLTVIADYFVRDVYDKLQSIAIPAWTGFSSYQTNLATLQNRGFELELRGSVLRPQDADGLSLDVSANISHVKTFAKKLLDNGLERNRQGAVRVFDPATNSYQWVGGLQEGYRAGLDEIYAPIFDGVYKTQGELDARANLLNTFLPTTNKRIKQLGDARWRDLDGNDTLDTRDFVYVGRTTPTIVGGFSTALGWKGLSLFGQFDYALGFISMNQIRMRGLSQVQGSQNSPVDIKNSWTPENPDADLPRYIWANYGRNYETGAGSGTPPANFWEKGNYLMMREVTLSYEVPARPLSTLLKDRIKGLKVYMTGSNLLYITKYSGTFPEEGGYDNGKYPLPRTLTLGVSATL</sequence>
<keyword evidence="3 7" id="KW-1134">Transmembrane beta strand</keyword>
<dbReference type="EMBL" id="BMXF01000007">
    <property type="protein sequence ID" value="GHB86941.1"/>
    <property type="molecule type" value="Genomic_DNA"/>
</dbReference>
<dbReference type="Pfam" id="PF07715">
    <property type="entry name" value="Plug"/>
    <property type="match status" value="1"/>
</dbReference>
<dbReference type="GO" id="GO:0009279">
    <property type="term" value="C:cell outer membrane"/>
    <property type="evidence" value="ECO:0007669"/>
    <property type="project" value="UniProtKB-SubCell"/>
</dbReference>
<evidence type="ECO:0000256" key="6">
    <source>
        <dbReference type="ARBA" id="ARBA00023237"/>
    </source>
</evidence>
<dbReference type="NCBIfam" id="TIGR04056">
    <property type="entry name" value="OMP_RagA_SusC"/>
    <property type="match status" value="1"/>
</dbReference>
<dbReference type="InterPro" id="IPR023996">
    <property type="entry name" value="TonB-dep_OMP_SusC/RagA"/>
</dbReference>
<dbReference type="Gene3D" id="2.170.130.10">
    <property type="entry name" value="TonB-dependent receptor, plug domain"/>
    <property type="match status" value="1"/>
</dbReference>
<dbReference type="SUPFAM" id="SSF49464">
    <property type="entry name" value="Carboxypeptidase regulatory domain-like"/>
    <property type="match status" value="1"/>
</dbReference>